<evidence type="ECO:0000256" key="1">
    <source>
        <dbReference type="ARBA" id="ARBA00022692"/>
    </source>
</evidence>
<dbReference type="Proteomes" id="UP000324209">
    <property type="component" value="Chromosome"/>
</dbReference>
<gene>
    <name evidence="5" type="ORF">EXM22_04385</name>
</gene>
<dbReference type="Pfam" id="PF13646">
    <property type="entry name" value="HEAT_2"/>
    <property type="match status" value="1"/>
</dbReference>
<keyword evidence="6" id="KW-1185">Reference proteome</keyword>
<dbReference type="Gene3D" id="1.20.1250.20">
    <property type="entry name" value="MFS general substrate transporter like domains"/>
    <property type="match status" value="2"/>
</dbReference>
<evidence type="ECO:0000313" key="6">
    <source>
        <dbReference type="Proteomes" id="UP000324209"/>
    </source>
</evidence>
<dbReference type="EMBL" id="CP036150">
    <property type="protein sequence ID" value="QEN07260.1"/>
    <property type="molecule type" value="Genomic_DNA"/>
</dbReference>
<feature type="transmembrane region" description="Helical" evidence="4">
    <location>
        <begin position="394"/>
        <end position="412"/>
    </location>
</feature>
<dbReference type="InterPro" id="IPR052528">
    <property type="entry name" value="Sugar_transport-like"/>
</dbReference>
<dbReference type="InterPro" id="IPR036259">
    <property type="entry name" value="MFS_trans_sf"/>
</dbReference>
<dbReference type="SUPFAM" id="SSF48371">
    <property type="entry name" value="ARM repeat"/>
    <property type="match status" value="1"/>
</dbReference>
<protein>
    <submittedName>
        <fullName evidence="5">MFS transporter</fullName>
    </submittedName>
</protein>
<dbReference type="InterPro" id="IPR011701">
    <property type="entry name" value="MFS"/>
</dbReference>
<dbReference type="GO" id="GO:0022857">
    <property type="term" value="F:transmembrane transporter activity"/>
    <property type="evidence" value="ECO:0007669"/>
    <property type="project" value="InterPro"/>
</dbReference>
<proteinExistence type="predicted"/>
<feature type="transmembrane region" description="Helical" evidence="4">
    <location>
        <begin position="59"/>
        <end position="77"/>
    </location>
</feature>
<dbReference type="SUPFAM" id="SSF103473">
    <property type="entry name" value="MFS general substrate transporter"/>
    <property type="match status" value="1"/>
</dbReference>
<dbReference type="Pfam" id="PF07690">
    <property type="entry name" value="MFS_1"/>
    <property type="match status" value="1"/>
</dbReference>
<keyword evidence="1 4" id="KW-0812">Transmembrane</keyword>
<dbReference type="InterPro" id="IPR016024">
    <property type="entry name" value="ARM-type_fold"/>
</dbReference>
<dbReference type="RefSeq" id="WP_149485342.1">
    <property type="nucleotide sequence ID" value="NZ_CP036150.1"/>
</dbReference>
<evidence type="ECO:0000313" key="5">
    <source>
        <dbReference type="EMBL" id="QEN07260.1"/>
    </source>
</evidence>
<feature type="transmembrane region" description="Helical" evidence="4">
    <location>
        <begin position="237"/>
        <end position="259"/>
    </location>
</feature>
<feature type="transmembrane region" description="Helical" evidence="4">
    <location>
        <begin position="116"/>
        <end position="141"/>
    </location>
</feature>
<dbReference type="PANTHER" id="PTHR23526:SF2">
    <property type="entry name" value="MAJOR FACILITATOR SUPERFAMILY (MFS) PROFILE DOMAIN-CONTAINING PROTEIN"/>
    <property type="match status" value="1"/>
</dbReference>
<name>A0A5C1QJT9_9SPIO</name>
<feature type="transmembrane region" description="Helical" evidence="4">
    <location>
        <begin position="271"/>
        <end position="293"/>
    </location>
</feature>
<dbReference type="InterPro" id="IPR011989">
    <property type="entry name" value="ARM-like"/>
</dbReference>
<sequence length="774" mass="87356">MIDYQGKRITSARLERSLRISLIAGGLGSVWFIFCQPQQILTVMIRNYLHATDQQLGTFVAILNMAGLFHLGAIYLYSRTDRIKPVWIITTILSRSSAFFISAAALYVYWGGDKTIALWAVMTVSLILTYAMGNISGSGWWTWISALIPEKSRSSYFGKRSSLAQLMNIIFFFSATWLLDHFSVNIFLIYGLIYFVVGLLGVADILLHIAVPEPVNAHEKKTFALCTLMEPVKNKTFILFALVTGFSVLSIFIAAPFLAPHITSPRTVGAPNIWLGIMFLISQLTWMVIAPFWGMMMDRMGQKPIVLLGLLHPLCYPLYLILRPDNYTIILPLISIWTGIFAPAFWEGINQMMLALVPSKNRTAYVAWYWALLGIIGSMGNLLGGFIMENTGSLNLTVMSTLAMTALSFLIFSRINSPETARLDQIFSLITTPSVYRTYAQLTTLSGTVRPDRVRKALKDVKSKSGILAFEEVKSRLDDPVRSVREEAVYAMGRIGTPEARDVLIQHLNNPESLVRPETAAALGIMQDLTAIPYLVDALYTGDEELQEESALALGKLRSEESVKALKQIIRENRSQRVKVSSAQGIAQQNKLEAVEEIMNLWEQTSNKVLKNQLSISLGNIIGDPGGFYRCVTGTQENRDKAISNLFKDVYTRLKRLSNLDSGYVSHIIRDSLPLVEETYFRHEYSQSFSKMYTIILNLIFRKLEIMGYKGKPEEADSFLKKKDSLLYLGSHLYNRLERFRVEKGVEPQHTDILLGVYFLKSYCKREINRSRKS</sequence>
<dbReference type="AlphaFoldDB" id="A0A5C1QJT9"/>
<feature type="transmembrane region" description="Helical" evidence="4">
    <location>
        <begin position="328"/>
        <end position="346"/>
    </location>
</feature>
<dbReference type="Gene3D" id="1.25.10.10">
    <property type="entry name" value="Leucine-rich Repeat Variant"/>
    <property type="match status" value="1"/>
</dbReference>
<dbReference type="KEGG" id="ock:EXM22_04385"/>
<dbReference type="SMART" id="SM00567">
    <property type="entry name" value="EZ_HEAT"/>
    <property type="match status" value="3"/>
</dbReference>
<evidence type="ECO:0000256" key="3">
    <source>
        <dbReference type="ARBA" id="ARBA00023136"/>
    </source>
</evidence>
<feature type="transmembrane region" description="Helical" evidence="4">
    <location>
        <begin position="86"/>
        <end position="110"/>
    </location>
</feature>
<keyword evidence="3 4" id="KW-0472">Membrane</keyword>
<dbReference type="PANTHER" id="PTHR23526">
    <property type="entry name" value="INTEGRAL MEMBRANE TRANSPORT PROTEIN-RELATED"/>
    <property type="match status" value="1"/>
</dbReference>
<evidence type="ECO:0000256" key="4">
    <source>
        <dbReference type="SAM" id="Phobius"/>
    </source>
</evidence>
<keyword evidence="2 4" id="KW-1133">Transmembrane helix</keyword>
<dbReference type="InterPro" id="IPR004155">
    <property type="entry name" value="PBS_lyase_HEAT"/>
</dbReference>
<reference evidence="5 6" key="1">
    <citation type="submission" date="2019-02" db="EMBL/GenBank/DDBJ databases">
        <title>Complete Genome Sequence and Methylome Analysis of free living Spirochaetas.</title>
        <authorList>
            <person name="Fomenkov A."/>
            <person name="Dubinina G."/>
            <person name="Leshcheva N."/>
            <person name="Mikheeva N."/>
            <person name="Grabovich M."/>
            <person name="Vincze T."/>
            <person name="Roberts R.J."/>
        </authorList>
    </citation>
    <scope>NUCLEOTIDE SEQUENCE [LARGE SCALE GENOMIC DNA]</scope>
    <source>
        <strain evidence="5 6">K2</strain>
    </source>
</reference>
<accession>A0A5C1QJT9</accession>
<dbReference type="OrthoDB" id="1714505at2"/>
<organism evidence="5 6">
    <name type="scientific">Oceanispirochaeta crateris</name>
    <dbReference type="NCBI Taxonomy" id="2518645"/>
    <lineage>
        <taxon>Bacteria</taxon>
        <taxon>Pseudomonadati</taxon>
        <taxon>Spirochaetota</taxon>
        <taxon>Spirochaetia</taxon>
        <taxon>Spirochaetales</taxon>
        <taxon>Spirochaetaceae</taxon>
        <taxon>Oceanispirochaeta</taxon>
    </lineage>
</organism>
<feature type="transmembrane region" description="Helical" evidence="4">
    <location>
        <begin position="367"/>
        <end position="388"/>
    </location>
</feature>
<feature type="transmembrane region" description="Helical" evidence="4">
    <location>
        <begin position="20"/>
        <end position="39"/>
    </location>
</feature>
<feature type="transmembrane region" description="Helical" evidence="4">
    <location>
        <begin position="185"/>
        <end position="211"/>
    </location>
</feature>
<evidence type="ECO:0000256" key="2">
    <source>
        <dbReference type="ARBA" id="ARBA00022989"/>
    </source>
</evidence>
<feature type="transmembrane region" description="Helical" evidence="4">
    <location>
        <begin position="162"/>
        <end position="179"/>
    </location>
</feature>